<dbReference type="EMBL" id="CAJZBQ010000050">
    <property type="protein sequence ID" value="CAG9330097.1"/>
    <property type="molecule type" value="Genomic_DNA"/>
</dbReference>
<dbReference type="AlphaFoldDB" id="A0AAU9KA94"/>
<dbReference type="Proteomes" id="UP001162131">
    <property type="component" value="Unassembled WGS sequence"/>
</dbReference>
<gene>
    <name evidence="1" type="ORF">BSTOLATCC_MIC50206</name>
</gene>
<sequence>MQSNFQCNLRRICEFLFNRDLVLMKFIKKAKYYLLSRFKKERLEIHLGMSKTDCRIDITIDKAKAQEIKDKGEVDHSSTASMFSQISRALEAAANKTLRHPARLFKFAYKPEGIQDDAGKYNELLTELSKELQSPILPLMISSQNNVLNVGNGRDNWMINPTSTLPAHKHLFRTLGKFSQPKI</sequence>
<dbReference type="Gene3D" id="3.90.1750.10">
    <property type="entry name" value="Hect, E3 ligase catalytic domains"/>
    <property type="match status" value="1"/>
</dbReference>
<accession>A0AAU9KA94</accession>
<name>A0AAU9KA94_9CILI</name>
<organism evidence="1 2">
    <name type="scientific">Blepharisma stoltei</name>
    <dbReference type="NCBI Taxonomy" id="1481888"/>
    <lineage>
        <taxon>Eukaryota</taxon>
        <taxon>Sar</taxon>
        <taxon>Alveolata</taxon>
        <taxon>Ciliophora</taxon>
        <taxon>Postciliodesmatophora</taxon>
        <taxon>Heterotrichea</taxon>
        <taxon>Heterotrichida</taxon>
        <taxon>Blepharismidae</taxon>
        <taxon>Blepharisma</taxon>
    </lineage>
</organism>
<reference evidence="1" key="1">
    <citation type="submission" date="2021-09" db="EMBL/GenBank/DDBJ databases">
        <authorList>
            <consortium name="AG Swart"/>
            <person name="Singh M."/>
            <person name="Singh A."/>
            <person name="Seah K."/>
            <person name="Emmerich C."/>
        </authorList>
    </citation>
    <scope>NUCLEOTIDE SEQUENCE</scope>
    <source>
        <strain evidence="1">ATCC30299</strain>
    </source>
</reference>
<dbReference type="GO" id="GO:0004842">
    <property type="term" value="F:ubiquitin-protein transferase activity"/>
    <property type="evidence" value="ECO:0007669"/>
    <property type="project" value="InterPro"/>
</dbReference>
<dbReference type="SUPFAM" id="SSF56204">
    <property type="entry name" value="Hect, E3 ligase catalytic domain"/>
    <property type="match status" value="1"/>
</dbReference>
<protein>
    <submittedName>
        <fullName evidence="1">Uncharacterized protein</fullName>
    </submittedName>
</protein>
<proteinExistence type="predicted"/>
<evidence type="ECO:0000313" key="1">
    <source>
        <dbReference type="EMBL" id="CAG9330097.1"/>
    </source>
</evidence>
<dbReference type="InterPro" id="IPR035983">
    <property type="entry name" value="Hect_E3_ubiquitin_ligase"/>
</dbReference>
<keyword evidence="2" id="KW-1185">Reference proteome</keyword>
<comment type="caution">
    <text evidence="1">The sequence shown here is derived from an EMBL/GenBank/DDBJ whole genome shotgun (WGS) entry which is preliminary data.</text>
</comment>
<evidence type="ECO:0000313" key="2">
    <source>
        <dbReference type="Proteomes" id="UP001162131"/>
    </source>
</evidence>